<proteinExistence type="predicted"/>
<evidence type="ECO:0000313" key="1">
    <source>
        <dbReference type="EMBL" id="RNI23119.1"/>
    </source>
</evidence>
<dbReference type="Proteomes" id="UP000272117">
    <property type="component" value="Unassembled WGS sequence"/>
</dbReference>
<sequence>MKRDYNSEAEKVARAIDIAIESFSKYPPTGFNEAHVNQFIKVYSENKESALNPLPQYRKLASLKYIVNDILIFFQESKGEAVEVFWKKVNQENLGYKREDKLRKILDRGKIRGRIEYELAVDSIVAAEQEGRITKEEASLLGELIGAFEFGKI</sequence>
<gene>
    <name evidence="1" type="ORF">EFB08_19570</name>
</gene>
<dbReference type="OrthoDB" id="666888at2"/>
<dbReference type="EMBL" id="RJJD01000018">
    <property type="protein sequence ID" value="RNI23119.1"/>
    <property type="molecule type" value="Genomic_DNA"/>
</dbReference>
<evidence type="ECO:0000313" key="2">
    <source>
        <dbReference type="Proteomes" id="UP000272117"/>
    </source>
</evidence>
<keyword evidence="2" id="KW-1185">Reference proteome</keyword>
<protein>
    <submittedName>
        <fullName evidence="1">Uncharacterized protein</fullName>
    </submittedName>
</protein>
<dbReference type="RefSeq" id="WP_123128674.1">
    <property type="nucleotide sequence ID" value="NZ_RJJD01000018.1"/>
</dbReference>
<name>A0A3M9MC29_9BACT</name>
<organism evidence="1 2">
    <name type="scientific">Rufibacter latericius</name>
    <dbReference type="NCBI Taxonomy" id="2487040"/>
    <lineage>
        <taxon>Bacteria</taxon>
        <taxon>Pseudomonadati</taxon>
        <taxon>Bacteroidota</taxon>
        <taxon>Cytophagia</taxon>
        <taxon>Cytophagales</taxon>
        <taxon>Hymenobacteraceae</taxon>
        <taxon>Rufibacter</taxon>
    </lineage>
</organism>
<comment type="caution">
    <text evidence="1">The sequence shown here is derived from an EMBL/GenBank/DDBJ whole genome shotgun (WGS) entry which is preliminary data.</text>
</comment>
<accession>A0A3M9MC29</accession>
<reference evidence="1 2" key="1">
    <citation type="submission" date="2018-11" db="EMBL/GenBank/DDBJ databases">
        <title>Rufibacter latericius sp. nov., isolated from water in Baiyang Lake.</title>
        <authorList>
            <person name="Yang Y."/>
        </authorList>
    </citation>
    <scope>NUCLEOTIDE SEQUENCE [LARGE SCALE GENOMIC DNA]</scope>
    <source>
        <strain evidence="1 2">R-22-1c-1</strain>
    </source>
</reference>
<dbReference type="AlphaFoldDB" id="A0A3M9MC29"/>